<sequence>MDLVNEVVPLDDARIEAEVALIFGGLVVPKGEQTIETIDGFAFGVRAVNLDVAESSFGLFALFFDCCAPFGLFAAQGERAEDAFGATESFGCSFELSLDSTAAGERPGRHDDWLTLGVVQRTLLEPSADKVDQAAVVQRVL</sequence>
<gene>
    <name evidence="1" type="ORF">UFOPK1827_01692</name>
</gene>
<organism evidence="1">
    <name type="scientific">freshwater metagenome</name>
    <dbReference type="NCBI Taxonomy" id="449393"/>
    <lineage>
        <taxon>unclassified sequences</taxon>
        <taxon>metagenomes</taxon>
        <taxon>ecological metagenomes</taxon>
    </lineage>
</organism>
<proteinExistence type="predicted"/>
<evidence type="ECO:0000313" key="1">
    <source>
        <dbReference type="EMBL" id="CAB4617120.1"/>
    </source>
</evidence>
<dbReference type="AlphaFoldDB" id="A0A6J6HVC9"/>
<protein>
    <submittedName>
        <fullName evidence="1">Unannotated protein</fullName>
    </submittedName>
</protein>
<name>A0A6J6HVC9_9ZZZZ</name>
<dbReference type="EMBL" id="CAEZUO010000109">
    <property type="protein sequence ID" value="CAB4617120.1"/>
    <property type="molecule type" value="Genomic_DNA"/>
</dbReference>
<accession>A0A6J6HVC9</accession>
<reference evidence="1" key="1">
    <citation type="submission" date="2020-05" db="EMBL/GenBank/DDBJ databases">
        <authorList>
            <person name="Chiriac C."/>
            <person name="Salcher M."/>
            <person name="Ghai R."/>
            <person name="Kavagutti S V."/>
        </authorList>
    </citation>
    <scope>NUCLEOTIDE SEQUENCE</scope>
</reference>